<keyword evidence="1" id="KW-0479">Metal-binding</keyword>
<name>A0A1F6C6A4_HANXR</name>
<evidence type="ECO:0000259" key="2">
    <source>
        <dbReference type="PROSITE" id="PS51819"/>
    </source>
</evidence>
<dbReference type="Proteomes" id="UP000178606">
    <property type="component" value="Unassembled WGS sequence"/>
</dbReference>
<dbReference type="InterPro" id="IPR051785">
    <property type="entry name" value="MMCE/EMCE_epimerase"/>
</dbReference>
<dbReference type="InterPro" id="IPR004360">
    <property type="entry name" value="Glyas_Fos-R_dOase_dom"/>
</dbReference>
<feature type="domain" description="VOC" evidence="2">
    <location>
        <begin position="4"/>
        <end position="123"/>
    </location>
</feature>
<dbReference type="PANTHER" id="PTHR43048">
    <property type="entry name" value="METHYLMALONYL-COA EPIMERASE"/>
    <property type="match status" value="1"/>
</dbReference>
<organism evidence="3 4">
    <name type="scientific">Handelsmanbacteria sp. (strain RIFCSPLOWO2_12_FULL_64_10)</name>
    <dbReference type="NCBI Taxonomy" id="1817868"/>
    <lineage>
        <taxon>Bacteria</taxon>
        <taxon>Candidatus Handelsmaniibacteriota</taxon>
    </lineage>
</organism>
<gene>
    <name evidence="3" type="ORF">A3F84_11535</name>
</gene>
<comment type="caution">
    <text evidence="3">The sequence shown here is derived from an EMBL/GenBank/DDBJ whole genome shotgun (WGS) entry which is preliminary data.</text>
</comment>
<evidence type="ECO:0000313" key="3">
    <source>
        <dbReference type="EMBL" id="OGG44671.1"/>
    </source>
</evidence>
<dbReference type="CDD" id="cd06587">
    <property type="entry name" value="VOC"/>
    <property type="match status" value="1"/>
</dbReference>
<dbReference type="GO" id="GO:0004493">
    <property type="term" value="F:methylmalonyl-CoA epimerase activity"/>
    <property type="evidence" value="ECO:0007669"/>
    <property type="project" value="TreeGrafter"/>
</dbReference>
<dbReference type="Pfam" id="PF00903">
    <property type="entry name" value="Glyoxalase"/>
    <property type="match status" value="1"/>
</dbReference>
<sequence length="127" mass="14039">MYSGVEHFAIAAKDTARLAHWYRDLLGFTVAYDNKKEPPTFFVRLGAGSMLELVPASEAARQGRKTNDPGLSHFAVSVGNFEAAQADLRAKGIELRDIREASRGVKVGYFDDPEGNLVQVIYRPEPL</sequence>
<dbReference type="SUPFAM" id="SSF54593">
    <property type="entry name" value="Glyoxalase/Bleomycin resistance protein/Dihydroxybiphenyl dioxygenase"/>
    <property type="match status" value="1"/>
</dbReference>
<evidence type="ECO:0000256" key="1">
    <source>
        <dbReference type="ARBA" id="ARBA00022723"/>
    </source>
</evidence>
<dbReference type="GO" id="GO:0046872">
    <property type="term" value="F:metal ion binding"/>
    <property type="evidence" value="ECO:0007669"/>
    <property type="project" value="UniProtKB-KW"/>
</dbReference>
<dbReference type="GO" id="GO:0046491">
    <property type="term" value="P:L-methylmalonyl-CoA metabolic process"/>
    <property type="evidence" value="ECO:0007669"/>
    <property type="project" value="TreeGrafter"/>
</dbReference>
<dbReference type="PANTHER" id="PTHR43048:SF3">
    <property type="entry name" value="METHYLMALONYL-COA EPIMERASE, MITOCHONDRIAL"/>
    <property type="match status" value="1"/>
</dbReference>
<protein>
    <recommendedName>
        <fullName evidence="2">VOC domain-containing protein</fullName>
    </recommendedName>
</protein>
<dbReference type="Gene3D" id="3.10.180.10">
    <property type="entry name" value="2,3-Dihydroxybiphenyl 1,2-Dioxygenase, domain 1"/>
    <property type="match status" value="1"/>
</dbReference>
<dbReference type="InterPro" id="IPR029068">
    <property type="entry name" value="Glyas_Bleomycin-R_OHBP_Dase"/>
</dbReference>
<evidence type="ECO:0000313" key="4">
    <source>
        <dbReference type="Proteomes" id="UP000178606"/>
    </source>
</evidence>
<accession>A0A1F6C6A4</accession>
<dbReference type="EMBL" id="MFKF01000398">
    <property type="protein sequence ID" value="OGG44671.1"/>
    <property type="molecule type" value="Genomic_DNA"/>
</dbReference>
<reference evidence="3 4" key="1">
    <citation type="journal article" date="2016" name="Nat. Commun.">
        <title>Thousands of microbial genomes shed light on interconnected biogeochemical processes in an aquifer system.</title>
        <authorList>
            <person name="Anantharaman K."/>
            <person name="Brown C.T."/>
            <person name="Hug L.A."/>
            <person name="Sharon I."/>
            <person name="Castelle C.J."/>
            <person name="Probst A.J."/>
            <person name="Thomas B.C."/>
            <person name="Singh A."/>
            <person name="Wilkins M.J."/>
            <person name="Karaoz U."/>
            <person name="Brodie E.L."/>
            <person name="Williams K.H."/>
            <person name="Hubbard S.S."/>
            <person name="Banfield J.F."/>
        </authorList>
    </citation>
    <scope>NUCLEOTIDE SEQUENCE [LARGE SCALE GENOMIC DNA]</scope>
    <source>
        <strain evidence="4">RIFCSPLOWO2_12_FULL_64_10</strain>
    </source>
</reference>
<dbReference type="AlphaFoldDB" id="A0A1F6C6A4"/>
<dbReference type="PROSITE" id="PS51819">
    <property type="entry name" value="VOC"/>
    <property type="match status" value="1"/>
</dbReference>
<dbReference type="InterPro" id="IPR037523">
    <property type="entry name" value="VOC_core"/>
</dbReference>
<proteinExistence type="predicted"/>